<dbReference type="EMBL" id="LSRX01000414">
    <property type="protein sequence ID" value="OLP97946.1"/>
    <property type="molecule type" value="Genomic_DNA"/>
</dbReference>
<comment type="caution">
    <text evidence="2">The sequence shown here is derived from an EMBL/GenBank/DDBJ whole genome shotgun (WGS) entry which is preliminary data.</text>
</comment>
<feature type="compositionally biased region" description="Basic and acidic residues" evidence="1">
    <location>
        <begin position="20"/>
        <end position="29"/>
    </location>
</feature>
<evidence type="ECO:0000256" key="1">
    <source>
        <dbReference type="SAM" id="MobiDB-lite"/>
    </source>
</evidence>
<dbReference type="Proteomes" id="UP000186817">
    <property type="component" value="Unassembled WGS sequence"/>
</dbReference>
<evidence type="ECO:0000313" key="3">
    <source>
        <dbReference type="Proteomes" id="UP000186817"/>
    </source>
</evidence>
<gene>
    <name evidence="2" type="ORF">AK812_SmicGene19663</name>
</gene>
<feature type="region of interest" description="Disordered" evidence="1">
    <location>
        <begin position="1"/>
        <end position="45"/>
    </location>
</feature>
<name>A0A1Q9DS03_SYMMI</name>
<keyword evidence="3" id="KW-1185">Reference proteome</keyword>
<dbReference type="AlphaFoldDB" id="A0A1Q9DS03"/>
<reference evidence="2 3" key="1">
    <citation type="submission" date="2016-02" db="EMBL/GenBank/DDBJ databases">
        <title>Genome analysis of coral dinoflagellate symbionts highlights evolutionary adaptations to a symbiotic lifestyle.</title>
        <authorList>
            <person name="Aranda M."/>
            <person name="Li Y."/>
            <person name="Liew Y.J."/>
            <person name="Baumgarten S."/>
            <person name="Simakov O."/>
            <person name="Wilson M."/>
            <person name="Piel J."/>
            <person name="Ashoor H."/>
            <person name="Bougouffa S."/>
            <person name="Bajic V.B."/>
            <person name="Ryu T."/>
            <person name="Ravasi T."/>
            <person name="Bayer T."/>
            <person name="Micklem G."/>
            <person name="Kim H."/>
            <person name="Bhak J."/>
            <person name="Lajeunesse T.C."/>
            <person name="Voolstra C.R."/>
        </authorList>
    </citation>
    <scope>NUCLEOTIDE SEQUENCE [LARGE SCALE GENOMIC DNA]</scope>
    <source>
        <strain evidence="2 3">CCMP2467</strain>
    </source>
</reference>
<protein>
    <submittedName>
        <fullName evidence="2">Uncharacterized protein</fullName>
    </submittedName>
</protein>
<evidence type="ECO:0000313" key="2">
    <source>
        <dbReference type="EMBL" id="OLP97946.1"/>
    </source>
</evidence>
<proteinExistence type="predicted"/>
<accession>A0A1Q9DS03</accession>
<sequence length="144" mass="15521">MCDDGCAGVSEAGGTSWNRSADEGRKPALHDLSTPHPASDGLQSDRLSPRWLRVEALYRFAKKRIPVLGILTGGDMFADPMFHSQGRLIALSDRGLRWLAAGLLAEEMQYQPETVNSAEDSFLCGEAAEGSEAVLDMTLELAAV</sequence>
<organism evidence="2 3">
    <name type="scientific">Symbiodinium microadriaticum</name>
    <name type="common">Dinoflagellate</name>
    <name type="synonym">Zooxanthella microadriatica</name>
    <dbReference type="NCBI Taxonomy" id="2951"/>
    <lineage>
        <taxon>Eukaryota</taxon>
        <taxon>Sar</taxon>
        <taxon>Alveolata</taxon>
        <taxon>Dinophyceae</taxon>
        <taxon>Suessiales</taxon>
        <taxon>Symbiodiniaceae</taxon>
        <taxon>Symbiodinium</taxon>
    </lineage>
</organism>